<dbReference type="Proteomes" id="UP001054945">
    <property type="component" value="Unassembled WGS sequence"/>
</dbReference>
<protein>
    <submittedName>
        <fullName evidence="1">Uncharacterized protein</fullName>
    </submittedName>
</protein>
<dbReference type="AlphaFoldDB" id="A0AAV4YAG7"/>
<sequence length="88" mass="9752">MPLLPETFLSQKPKGSKQSTTLIIYPEESSPVPIYFLRSSTKDHMAGRGIYKFGESKSSFQFSAAAWFRSAINPLERGLAQLLAEVGN</sequence>
<comment type="caution">
    <text evidence="1">The sequence shown here is derived from an EMBL/GenBank/DDBJ whole genome shotgun (WGS) entry which is preliminary data.</text>
</comment>
<gene>
    <name evidence="1" type="ORF">CEXT_301281</name>
</gene>
<organism evidence="1 2">
    <name type="scientific">Caerostris extrusa</name>
    <name type="common">Bark spider</name>
    <name type="synonym">Caerostris bankana</name>
    <dbReference type="NCBI Taxonomy" id="172846"/>
    <lineage>
        <taxon>Eukaryota</taxon>
        <taxon>Metazoa</taxon>
        <taxon>Ecdysozoa</taxon>
        <taxon>Arthropoda</taxon>
        <taxon>Chelicerata</taxon>
        <taxon>Arachnida</taxon>
        <taxon>Araneae</taxon>
        <taxon>Araneomorphae</taxon>
        <taxon>Entelegynae</taxon>
        <taxon>Araneoidea</taxon>
        <taxon>Araneidae</taxon>
        <taxon>Caerostris</taxon>
    </lineage>
</organism>
<proteinExistence type="predicted"/>
<keyword evidence="2" id="KW-1185">Reference proteome</keyword>
<evidence type="ECO:0000313" key="2">
    <source>
        <dbReference type="Proteomes" id="UP001054945"/>
    </source>
</evidence>
<accession>A0AAV4YAG7</accession>
<reference evidence="1 2" key="1">
    <citation type="submission" date="2021-06" db="EMBL/GenBank/DDBJ databases">
        <title>Caerostris extrusa draft genome.</title>
        <authorList>
            <person name="Kono N."/>
            <person name="Arakawa K."/>
        </authorList>
    </citation>
    <scope>NUCLEOTIDE SEQUENCE [LARGE SCALE GENOMIC DNA]</scope>
</reference>
<name>A0AAV4YAG7_CAEEX</name>
<evidence type="ECO:0000313" key="1">
    <source>
        <dbReference type="EMBL" id="GIZ03401.1"/>
    </source>
</evidence>
<dbReference type="EMBL" id="BPLR01018941">
    <property type="protein sequence ID" value="GIZ03401.1"/>
    <property type="molecule type" value="Genomic_DNA"/>
</dbReference>